<dbReference type="OrthoDB" id="3609at2759"/>
<dbReference type="STRING" id="236234.A0A1J9S6U9"/>
<dbReference type="SUPFAM" id="SSF48179">
    <property type="entry name" value="6-phosphogluconate dehydrogenase C-terminal domain-like"/>
    <property type="match status" value="1"/>
</dbReference>
<evidence type="ECO:0000313" key="9">
    <source>
        <dbReference type="Proteomes" id="UP000183809"/>
    </source>
</evidence>
<evidence type="ECO:0000256" key="5">
    <source>
        <dbReference type="SAM" id="Phobius"/>
    </source>
</evidence>
<dbReference type="FunFam" id="1.10.1040.10:FF:000017">
    <property type="entry name" value="2-dehydropantoate 2-reductase"/>
    <property type="match status" value="1"/>
</dbReference>
<evidence type="ECO:0000256" key="1">
    <source>
        <dbReference type="ARBA" id="ARBA00007870"/>
    </source>
</evidence>
<evidence type="ECO:0000256" key="2">
    <source>
        <dbReference type="ARBA" id="ARBA00022857"/>
    </source>
</evidence>
<dbReference type="FunFam" id="3.40.50.720:FF:000609">
    <property type="entry name" value="2-dehydropantoate 2-reductase"/>
    <property type="match status" value="1"/>
</dbReference>
<dbReference type="Gene3D" id="1.10.1040.10">
    <property type="entry name" value="N-(1-d-carboxylethyl)-l-norvaline Dehydrogenase, domain 2"/>
    <property type="match status" value="1"/>
</dbReference>
<dbReference type="GO" id="GO:0015940">
    <property type="term" value="P:pantothenate biosynthetic process"/>
    <property type="evidence" value="ECO:0007669"/>
    <property type="project" value="InterPro"/>
</dbReference>
<keyword evidence="5" id="KW-0812">Transmembrane</keyword>
<keyword evidence="5" id="KW-0472">Membrane</keyword>
<comment type="function">
    <text evidence="4">Catalyzes the NADPH-dependent reduction of ketopantoate into pantoic acid.</text>
</comment>
<dbReference type="Proteomes" id="UP000183809">
    <property type="component" value="Unassembled WGS sequence"/>
</dbReference>
<comment type="similarity">
    <text evidence="1 4">Belongs to the ketopantoate reductase family.</text>
</comment>
<dbReference type="RefSeq" id="XP_020135518.1">
    <property type="nucleotide sequence ID" value="XM_020269972.1"/>
</dbReference>
<dbReference type="GeneID" id="31010231"/>
<dbReference type="Pfam" id="PF02558">
    <property type="entry name" value="ApbA"/>
    <property type="match status" value="1"/>
</dbReference>
<keyword evidence="5" id="KW-1133">Transmembrane helix</keyword>
<proteinExistence type="inferred from homology"/>
<dbReference type="InterPro" id="IPR013752">
    <property type="entry name" value="KPA_reductase"/>
</dbReference>
<dbReference type="EC" id="1.1.1.169" evidence="4"/>
<dbReference type="NCBIfam" id="TIGR00745">
    <property type="entry name" value="apbA_panE"/>
    <property type="match status" value="1"/>
</dbReference>
<comment type="caution">
    <text evidence="8">The sequence shown here is derived from an EMBL/GenBank/DDBJ whole genome shotgun (WGS) entry which is preliminary data.</text>
</comment>
<feature type="domain" description="Ketopantoate reductase N-terminal" evidence="6">
    <location>
        <begin position="8"/>
        <end position="157"/>
    </location>
</feature>
<dbReference type="InterPro" id="IPR008927">
    <property type="entry name" value="6-PGluconate_DH-like_C_sf"/>
</dbReference>
<dbReference type="EMBL" id="MNUE01000001">
    <property type="protein sequence ID" value="OJD40675.1"/>
    <property type="molecule type" value="Genomic_DNA"/>
</dbReference>
<accession>A0A1J9S6U9</accession>
<dbReference type="InterPro" id="IPR013332">
    <property type="entry name" value="KPR_N"/>
</dbReference>
<evidence type="ECO:0000259" key="7">
    <source>
        <dbReference type="Pfam" id="PF08546"/>
    </source>
</evidence>
<dbReference type="InterPro" id="IPR003710">
    <property type="entry name" value="ApbA"/>
</dbReference>
<evidence type="ECO:0000259" key="6">
    <source>
        <dbReference type="Pfam" id="PF02558"/>
    </source>
</evidence>
<dbReference type="AlphaFoldDB" id="A0A1J9S6U9"/>
<dbReference type="PANTHER" id="PTHR21708:SF40">
    <property type="entry name" value="REDUCTASE FAMILY PROTEIN, PUTATIVE (AFU_ORTHOLOGUE AFUA_2G14497)-RELATED"/>
    <property type="match status" value="1"/>
</dbReference>
<name>A0A1J9S6U9_9PEZI</name>
<dbReference type="SUPFAM" id="SSF51735">
    <property type="entry name" value="NAD(P)-binding Rossmann-fold domains"/>
    <property type="match status" value="1"/>
</dbReference>
<dbReference type="InterPro" id="IPR036291">
    <property type="entry name" value="NAD(P)-bd_dom_sf"/>
</dbReference>
<keyword evidence="2 4" id="KW-0521">NADP</keyword>
<dbReference type="InterPro" id="IPR013328">
    <property type="entry name" value="6PGD_dom2"/>
</dbReference>
<dbReference type="PANTHER" id="PTHR21708">
    <property type="entry name" value="PROBABLE 2-DEHYDROPANTOATE 2-REDUCTASE"/>
    <property type="match status" value="1"/>
</dbReference>
<keyword evidence="9" id="KW-1185">Reference proteome</keyword>
<dbReference type="GO" id="GO:0008677">
    <property type="term" value="F:2-dehydropantoate 2-reductase activity"/>
    <property type="evidence" value="ECO:0007669"/>
    <property type="project" value="UniProtKB-EC"/>
</dbReference>
<keyword evidence="3 4" id="KW-0560">Oxidoreductase</keyword>
<feature type="domain" description="Ketopantoate reductase C-terminal" evidence="7">
    <location>
        <begin position="191"/>
        <end position="313"/>
    </location>
</feature>
<dbReference type="InterPro" id="IPR051402">
    <property type="entry name" value="KPR-Related"/>
</dbReference>
<dbReference type="GO" id="GO:0005737">
    <property type="term" value="C:cytoplasm"/>
    <property type="evidence" value="ECO:0007669"/>
    <property type="project" value="TreeGrafter"/>
</dbReference>
<dbReference type="Pfam" id="PF08546">
    <property type="entry name" value="ApbA_C"/>
    <property type="match status" value="1"/>
</dbReference>
<reference evidence="8 9" key="1">
    <citation type="submission" date="2016-10" db="EMBL/GenBank/DDBJ databases">
        <title>Proteomics and genomics reveal pathogen-plant mechanisms compatible with a hemibiotrophic lifestyle of Diplodia corticola.</title>
        <authorList>
            <person name="Fernandes I."/>
            <person name="De Jonge R."/>
            <person name="Van De Peer Y."/>
            <person name="Devreese B."/>
            <person name="Alves A."/>
            <person name="Esteves A.C."/>
        </authorList>
    </citation>
    <scope>NUCLEOTIDE SEQUENCE [LARGE SCALE GENOMIC DNA]</scope>
    <source>
        <strain evidence="8 9">CBS 112549</strain>
    </source>
</reference>
<dbReference type="Gene3D" id="3.40.50.720">
    <property type="entry name" value="NAD(P)-binding Rossmann-like Domain"/>
    <property type="match status" value="1"/>
</dbReference>
<organism evidence="8 9">
    <name type="scientific">Diplodia corticola</name>
    <dbReference type="NCBI Taxonomy" id="236234"/>
    <lineage>
        <taxon>Eukaryota</taxon>
        <taxon>Fungi</taxon>
        <taxon>Dikarya</taxon>
        <taxon>Ascomycota</taxon>
        <taxon>Pezizomycotina</taxon>
        <taxon>Dothideomycetes</taxon>
        <taxon>Dothideomycetes incertae sedis</taxon>
        <taxon>Botryosphaeriales</taxon>
        <taxon>Botryosphaeriaceae</taxon>
        <taxon>Diplodia</taxon>
    </lineage>
</organism>
<protein>
    <recommendedName>
        <fullName evidence="4">2-dehydropantoate 2-reductase</fullName>
        <ecNumber evidence="4">1.1.1.169</ecNumber>
    </recommendedName>
    <alternativeName>
        <fullName evidence="4">Ketopantoate reductase</fullName>
    </alternativeName>
</protein>
<evidence type="ECO:0000256" key="4">
    <source>
        <dbReference type="RuleBase" id="RU362068"/>
    </source>
</evidence>
<comment type="catalytic activity">
    <reaction evidence="4">
        <text>(R)-pantoate + NADP(+) = 2-dehydropantoate + NADPH + H(+)</text>
        <dbReference type="Rhea" id="RHEA:16233"/>
        <dbReference type="ChEBI" id="CHEBI:11561"/>
        <dbReference type="ChEBI" id="CHEBI:15378"/>
        <dbReference type="ChEBI" id="CHEBI:15980"/>
        <dbReference type="ChEBI" id="CHEBI:57783"/>
        <dbReference type="ChEBI" id="CHEBI:58349"/>
        <dbReference type="EC" id="1.1.1.169"/>
    </reaction>
</comment>
<feature type="transmembrane region" description="Helical" evidence="5">
    <location>
        <begin position="7"/>
        <end position="26"/>
    </location>
</feature>
<gene>
    <name evidence="8" type="ORF">BKCO1_1000561</name>
</gene>
<sequence length="323" mass="36094">MDDHIDVLLYGLGAIGSFYAFILSRAPKVRLTVVARSNYAAVKEKGLTIDSQNHGKHVVHPFEVVKSPSELQRKFDYIVCANKATDPDETAKALVPVVDQKKTTIVIAQNGVGNEPPFRALFPLCTIITCAVWVGAIQPEPGFVKHMNSENTQLGLFKDKPEPQDAEDQARLDLFAELFRQGGTIFELVEDMQVQRWEKVVWNAAWNTLTTLTMLDTKSWLNSSPRATPMTRDLMKEMIDVARACNVNLDYSLIDRLMDKILAMPGIGSSMQTDCKNGKPMEVEVILGYPVRKARELGVKTPIIDTLHTLLLAVDLKLRNESK</sequence>
<evidence type="ECO:0000313" key="8">
    <source>
        <dbReference type="EMBL" id="OJD40675.1"/>
    </source>
</evidence>
<evidence type="ECO:0000256" key="3">
    <source>
        <dbReference type="ARBA" id="ARBA00023002"/>
    </source>
</evidence>